<dbReference type="OrthoDB" id="680339at2759"/>
<dbReference type="InterPro" id="IPR011146">
    <property type="entry name" value="HIT-like"/>
</dbReference>
<evidence type="ECO:0000256" key="2">
    <source>
        <dbReference type="ARBA" id="ARBA00022801"/>
    </source>
</evidence>
<evidence type="ECO:0000259" key="8">
    <source>
        <dbReference type="PROSITE" id="PS51084"/>
    </source>
</evidence>
<dbReference type="Gene3D" id="3.30.428.10">
    <property type="entry name" value="HIT-like"/>
    <property type="match status" value="1"/>
</dbReference>
<feature type="domain" description="HIT" evidence="8">
    <location>
        <begin position="1"/>
        <end position="109"/>
    </location>
</feature>
<dbReference type="Pfam" id="PF01230">
    <property type="entry name" value="HIT"/>
    <property type="match status" value="1"/>
</dbReference>
<dbReference type="PROSITE" id="PS51084">
    <property type="entry name" value="HIT_2"/>
    <property type="match status" value="1"/>
</dbReference>
<comment type="caution">
    <text evidence="9">The sequence shown here is derived from an EMBL/GenBank/DDBJ whole genome shotgun (WGS) entry which is preliminary data.</text>
</comment>
<dbReference type="CDD" id="cd01275">
    <property type="entry name" value="FHIT"/>
    <property type="match status" value="1"/>
</dbReference>
<dbReference type="EMBL" id="MCFD01000007">
    <property type="protein sequence ID" value="ORX69689.1"/>
    <property type="molecule type" value="Genomic_DNA"/>
</dbReference>
<dbReference type="PROSITE" id="PS00892">
    <property type="entry name" value="HIT_1"/>
    <property type="match status" value="1"/>
</dbReference>
<comment type="catalytic activity">
    <reaction evidence="7">
        <text>P(1),P(3)-bis(5'-adenosyl) triphosphate + H2O = AMP + ADP + 2 H(+)</text>
        <dbReference type="Rhea" id="RHEA:13893"/>
        <dbReference type="ChEBI" id="CHEBI:15377"/>
        <dbReference type="ChEBI" id="CHEBI:15378"/>
        <dbReference type="ChEBI" id="CHEBI:58529"/>
        <dbReference type="ChEBI" id="CHEBI:456215"/>
        <dbReference type="ChEBI" id="CHEBI:456216"/>
        <dbReference type="EC" id="3.6.1.29"/>
    </reaction>
</comment>
<accession>A0A1Y1W846</accession>
<evidence type="ECO:0000256" key="4">
    <source>
        <dbReference type="PIRSR" id="PIRSR639383-2"/>
    </source>
</evidence>
<gene>
    <name evidence="9" type="ORF">DL89DRAFT_316991</name>
</gene>
<evidence type="ECO:0000256" key="5">
    <source>
        <dbReference type="PIRSR" id="PIRSR639383-3"/>
    </source>
</evidence>
<keyword evidence="1 7" id="KW-0547">Nucleotide-binding</keyword>
<evidence type="ECO:0000256" key="3">
    <source>
        <dbReference type="PIRSR" id="PIRSR639383-1"/>
    </source>
</evidence>
<comment type="cofactor">
    <cofactor evidence="7">
        <name>Mn(2+)</name>
        <dbReference type="ChEBI" id="CHEBI:29035"/>
    </cofactor>
</comment>
<evidence type="ECO:0000256" key="6">
    <source>
        <dbReference type="PROSITE-ProRule" id="PRU00464"/>
    </source>
</evidence>
<organism evidence="9 10">
    <name type="scientific">Linderina pennispora</name>
    <dbReference type="NCBI Taxonomy" id="61395"/>
    <lineage>
        <taxon>Eukaryota</taxon>
        <taxon>Fungi</taxon>
        <taxon>Fungi incertae sedis</taxon>
        <taxon>Zoopagomycota</taxon>
        <taxon>Kickxellomycotina</taxon>
        <taxon>Kickxellomycetes</taxon>
        <taxon>Kickxellales</taxon>
        <taxon>Kickxellaceae</taxon>
        <taxon>Linderina</taxon>
    </lineage>
</organism>
<dbReference type="EC" id="3.6.1.29" evidence="7"/>
<feature type="site" description="Important for induction of apoptosis" evidence="5">
    <location>
        <position position="114"/>
    </location>
</feature>
<proteinExistence type="predicted"/>
<dbReference type="SUPFAM" id="SSF54197">
    <property type="entry name" value="HIT-like"/>
    <property type="match status" value="1"/>
</dbReference>
<evidence type="ECO:0000256" key="7">
    <source>
        <dbReference type="RuleBase" id="RU366076"/>
    </source>
</evidence>
<keyword evidence="2 7" id="KW-0378">Hydrolase</keyword>
<dbReference type="Proteomes" id="UP000193922">
    <property type="component" value="Unassembled WGS sequence"/>
</dbReference>
<evidence type="ECO:0000256" key="1">
    <source>
        <dbReference type="ARBA" id="ARBA00022741"/>
    </source>
</evidence>
<dbReference type="InterPro" id="IPR039383">
    <property type="entry name" value="FHIT"/>
</dbReference>
<keyword evidence="10" id="KW-1185">Reference proteome</keyword>
<feature type="short sequence motif" description="Histidine triad motif" evidence="6">
    <location>
        <begin position="94"/>
        <end position="98"/>
    </location>
</feature>
<name>A0A1Y1W846_9FUNG</name>
<feature type="active site" description="Tele-AMP-histidine intermediate" evidence="3">
    <location>
        <position position="96"/>
    </location>
</feature>
<feature type="binding site" evidence="4">
    <location>
        <position position="27"/>
    </location>
    <ligand>
        <name>substrate</name>
    </ligand>
</feature>
<dbReference type="GeneID" id="63807729"/>
<dbReference type="PANTHER" id="PTHR46243:SF1">
    <property type="entry name" value="BIS(5'-ADENOSYL)-TRIPHOSPHATASE"/>
    <property type="match status" value="1"/>
</dbReference>
<dbReference type="InterPro" id="IPR036265">
    <property type="entry name" value="HIT-like_sf"/>
</dbReference>
<dbReference type="RefSeq" id="XP_040743377.1">
    <property type="nucleotide sequence ID" value="XM_040891081.1"/>
</dbReference>
<dbReference type="AlphaFoldDB" id="A0A1Y1W846"/>
<dbReference type="GO" id="GO:0047710">
    <property type="term" value="F:bis(5'-adenosyl)-triphosphatase activity"/>
    <property type="evidence" value="ECO:0007669"/>
    <property type="project" value="UniProtKB-UniRule"/>
</dbReference>
<dbReference type="STRING" id="61395.A0A1Y1W846"/>
<dbReference type="PANTHER" id="PTHR46243">
    <property type="entry name" value="BIS(5'-ADENOSYL)-TRIPHOSPHATASE"/>
    <property type="match status" value="1"/>
</dbReference>
<evidence type="ECO:0000313" key="10">
    <source>
        <dbReference type="Proteomes" id="UP000193922"/>
    </source>
</evidence>
<sequence length="167" mass="18714">MSFRFGPLIIPQSQVFMVSRLSYGLVNLKPAVPGHVLVVSRRPVTRFNDLSADEVTDLFQQGQRVSRLVERVYKADSLALVIQDGKEAGQSVPHVHLHILPRRKADFANNDDIYDELGSRKRVRGVDNDERVPRSAEEMAREAELLRSELGEWSSDASTLSDGRAST</sequence>
<evidence type="ECO:0000313" key="9">
    <source>
        <dbReference type="EMBL" id="ORX69689.1"/>
    </source>
</evidence>
<feature type="binding site" evidence="4">
    <location>
        <position position="83"/>
    </location>
    <ligand>
        <name>substrate</name>
    </ligand>
</feature>
<dbReference type="InterPro" id="IPR051884">
    <property type="entry name" value="Bis(5'-adenosyl)-TPase_reg"/>
</dbReference>
<dbReference type="FunFam" id="3.30.428.10:FF:000011">
    <property type="entry name" value="Fragile histidine triad"/>
    <property type="match status" value="1"/>
</dbReference>
<feature type="binding site" evidence="4">
    <location>
        <position position="98"/>
    </location>
    <ligand>
        <name>substrate</name>
    </ligand>
</feature>
<dbReference type="InterPro" id="IPR019808">
    <property type="entry name" value="Histidine_triad_CS"/>
</dbReference>
<reference evidence="9 10" key="1">
    <citation type="submission" date="2016-07" db="EMBL/GenBank/DDBJ databases">
        <title>Pervasive Adenine N6-methylation of Active Genes in Fungi.</title>
        <authorList>
            <consortium name="DOE Joint Genome Institute"/>
            <person name="Mondo S.J."/>
            <person name="Dannebaum R.O."/>
            <person name="Kuo R.C."/>
            <person name="Labutti K."/>
            <person name="Haridas S."/>
            <person name="Kuo A."/>
            <person name="Salamov A."/>
            <person name="Ahrendt S.R."/>
            <person name="Lipzen A."/>
            <person name="Sullivan W."/>
            <person name="Andreopoulos W.B."/>
            <person name="Clum A."/>
            <person name="Lindquist E."/>
            <person name="Daum C."/>
            <person name="Ramamoorthy G.K."/>
            <person name="Gryganskyi A."/>
            <person name="Culley D."/>
            <person name="Magnuson J.K."/>
            <person name="James T.Y."/>
            <person name="O'Malley M.A."/>
            <person name="Stajich J.E."/>
            <person name="Spatafora J.W."/>
            <person name="Visel A."/>
            <person name="Grigoriev I.V."/>
        </authorList>
    </citation>
    <scope>NUCLEOTIDE SEQUENCE [LARGE SCALE GENOMIC DNA]</scope>
    <source>
        <strain evidence="9 10">ATCC 12442</strain>
    </source>
</reference>
<dbReference type="GO" id="GO:0000166">
    <property type="term" value="F:nucleotide binding"/>
    <property type="evidence" value="ECO:0007669"/>
    <property type="project" value="UniProtKB-KW"/>
</dbReference>
<feature type="binding site" evidence="4">
    <location>
        <begin position="89"/>
        <end position="92"/>
    </location>
    <ligand>
        <name>substrate</name>
    </ligand>
</feature>
<protein>
    <recommendedName>
        <fullName evidence="7">Bis(5'-adenosyl)-triphosphatase</fullName>
        <ecNumber evidence="7">3.6.1.29</ecNumber>
    </recommendedName>
</protein>